<accession>A0AA47EMS9</accession>
<organism evidence="2 3">
    <name type="scientific">Clostridium estertheticum</name>
    <dbReference type="NCBI Taxonomy" id="238834"/>
    <lineage>
        <taxon>Bacteria</taxon>
        <taxon>Bacillati</taxon>
        <taxon>Bacillota</taxon>
        <taxon>Clostridia</taxon>
        <taxon>Eubacteriales</taxon>
        <taxon>Clostridiaceae</taxon>
        <taxon>Clostridium</taxon>
    </lineage>
</organism>
<dbReference type="AlphaFoldDB" id="A0AA47EMS9"/>
<dbReference type="Gene3D" id="6.10.140.1630">
    <property type="match status" value="1"/>
</dbReference>
<dbReference type="Proteomes" id="UP001164733">
    <property type="component" value="Chromosome"/>
</dbReference>
<dbReference type="SMART" id="SM00710">
    <property type="entry name" value="PbH1"/>
    <property type="match status" value="12"/>
</dbReference>
<feature type="domain" description="Right handed beta helix" evidence="1">
    <location>
        <begin position="123"/>
        <end position="317"/>
    </location>
</feature>
<reference evidence="2" key="1">
    <citation type="submission" date="2021-11" db="EMBL/GenBank/DDBJ databases">
        <title>Clostridia strains as spoilage organisms.</title>
        <authorList>
            <person name="Wambui J."/>
            <person name="Stevens M.J.A."/>
            <person name="Stephan R."/>
        </authorList>
    </citation>
    <scope>NUCLEOTIDE SEQUENCE</scope>
    <source>
        <strain evidence="2">CF009</strain>
    </source>
</reference>
<dbReference type="Pfam" id="PF13229">
    <property type="entry name" value="Beta_helix"/>
    <property type="match status" value="1"/>
</dbReference>
<proteinExistence type="predicted"/>
<dbReference type="Gene3D" id="2.160.20.10">
    <property type="entry name" value="Single-stranded right-handed beta-helix, Pectin lyase-like"/>
    <property type="match status" value="1"/>
</dbReference>
<evidence type="ECO:0000313" key="3">
    <source>
        <dbReference type="Proteomes" id="UP001164733"/>
    </source>
</evidence>
<dbReference type="RefSeq" id="WP_268056075.1">
    <property type="nucleotide sequence ID" value="NZ_CP086239.1"/>
</dbReference>
<dbReference type="InterPro" id="IPR011050">
    <property type="entry name" value="Pectin_lyase_fold/virulence"/>
</dbReference>
<dbReference type="EMBL" id="CP086239">
    <property type="protein sequence ID" value="WAG63072.1"/>
    <property type="molecule type" value="Genomic_DNA"/>
</dbReference>
<dbReference type="SUPFAM" id="SSF51126">
    <property type="entry name" value="Pectin lyase-like"/>
    <property type="match status" value="2"/>
</dbReference>
<protein>
    <recommendedName>
        <fullName evidence="1">Right handed beta helix domain-containing protein</fullName>
    </recommendedName>
</protein>
<evidence type="ECO:0000259" key="1">
    <source>
        <dbReference type="Pfam" id="PF13229"/>
    </source>
</evidence>
<dbReference type="InterPro" id="IPR039448">
    <property type="entry name" value="Beta_helix"/>
</dbReference>
<evidence type="ECO:0000313" key="2">
    <source>
        <dbReference type="EMBL" id="WAG63072.1"/>
    </source>
</evidence>
<name>A0AA47EMS9_9CLOT</name>
<gene>
    <name evidence="2" type="ORF">LL038_09880</name>
</gene>
<sequence length="640" mass="68573">MDAKSFGAKGDGSTNDTASIQNAINYAYANNMNKVVLISNAIHIINAILFVPSNITLEGNNSTIKMINGSIVGNMLKSGLNGVEYTQANQGMNIAINNIIFDGNRANRGDLKVAKSDYLFALYFYFVDGLKITNCTIKNGVNDGLTLLVCKNVYVFNCTIQDIIMTSSTVNSYFMANGITVYGGLGTLLGEITDNIIIDKCIIKNIDDVGISVFGYWTIYANPNDVIVKNCYVNTACIGIGLESGQGGGLDSQYNSKVFNNIIKNCGRPKTTGDGEGAGIVVDDNCFSSVIDSNKIDNCLDGINVRGNDTLVVNNTITNPTYNLIIITNHLSGTDLICYRPIIKNNICVGKTGMLSGISISCQDGILENNSVSNILGNDESYYGAGIYVRYPYNGIIIKNNTLNNLNFEAVCLSGSTTEITKNVYIEGNIAYVNNNCAVSIEPTSVIANVHICRNTFVNIASPITLSTLINNPSTFNGSINVENNILVGSIDCQSFIHQIAPTNGRWYRGQTITNTNTLFGTTPYVEKWICKNGGVANTVARVNSHAYAKGVQVNANGYVYECTIAGTSGTTVPLHTSGTATDGTVKWLYLDKLAQFVPCGIVGATKMTTQSASVATDIATLKTNFNSLLALLKSSGLMS</sequence>
<dbReference type="InterPro" id="IPR012334">
    <property type="entry name" value="Pectin_lyas_fold"/>
</dbReference>
<dbReference type="InterPro" id="IPR006626">
    <property type="entry name" value="PbH1"/>
</dbReference>